<evidence type="ECO:0000313" key="4">
    <source>
        <dbReference type="Proteomes" id="UP000195570"/>
    </source>
</evidence>
<evidence type="ECO:0000256" key="2">
    <source>
        <dbReference type="SAM" id="MobiDB-lite"/>
    </source>
</evidence>
<feature type="region of interest" description="Disordered" evidence="2">
    <location>
        <begin position="894"/>
        <end position="916"/>
    </location>
</feature>
<dbReference type="VEuPathDB" id="TriTrypDB:TEOVI_000553600"/>
<name>A0A1G4I243_TRYEQ</name>
<feature type="region of interest" description="Disordered" evidence="2">
    <location>
        <begin position="591"/>
        <end position="617"/>
    </location>
</feature>
<feature type="region of interest" description="Disordered" evidence="2">
    <location>
        <begin position="196"/>
        <end position="218"/>
    </location>
</feature>
<feature type="compositionally biased region" description="Basic and acidic residues" evidence="2">
    <location>
        <begin position="13"/>
        <end position="26"/>
    </location>
</feature>
<dbReference type="RefSeq" id="XP_067077400.1">
    <property type="nucleotide sequence ID" value="XM_067221299.1"/>
</dbReference>
<feature type="region of interest" description="Disordered" evidence="2">
    <location>
        <begin position="1"/>
        <end position="29"/>
    </location>
</feature>
<evidence type="ECO:0000256" key="1">
    <source>
        <dbReference type="SAM" id="Coils"/>
    </source>
</evidence>
<evidence type="ECO:0000313" key="3">
    <source>
        <dbReference type="EMBL" id="SCU65880.1"/>
    </source>
</evidence>
<proteinExistence type="predicted"/>
<organism evidence="3 4">
    <name type="scientific">Trypanosoma equiperdum</name>
    <dbReference type="NCBI Taxonomy" id="5694"/>
    <lineage>
        <taxon>Eukaryota</taxon>
        <taxon>Discoba</taxon>
        <taxon>Euglenozoa</taxon>
        <taxon>Kinetoplastea</taxon>
        <taxon>Metakinetoplastina</taxon>
        <taxon>Trypanosomatida</taxon>
        <taxon>Trypanosomatidae</taxon>
        <taxon>Trypanosoma</taxon>
    </lineage>
</organism>
<dbReference type="Proteomes" id="UP000195570">
    <property type="component" value="Unassembled WGS sequence"/>
</dbReference>
<feature type="compositionally biased region" description="Polar residues" evidence="2">
    <location>
        <begin position="894"/>
        <end position="904"/>
    </location>
</feature>
<protein>
    <submittedName>
        <fullName evidence="3">Uncharacterized protein</fullName>
    </submittedName>
</protein>
<dbReference type="AlphaFoldDB" id="A0A1G4I243"/>
<comment type="caution">
    <text evidence="3">The sequence shown here is derived from an EMBL/GenBank/DDBJ whole genome shotgun (WGS) entry which is preliminary data.</text>
</comment>
<sequence length="980" mass="112056">MAMDEVDFPSGSHDVRNVSKHSRDCRQGVQPTSLHQQYRYLPPNLLPRPPACHSNGIFTDMPASNEFSPDSVTEGVAINMDDSACVSSQFCGSEIRSPNVSGDETSEYSGGRYTVAERGRNENENERGWGEAKAEHDESMAELILTALQRKDDLLREQANTLKQRDLELAHLQGEVAGLREEKRLLLQQLRDCNETDTASKQTASASREQQADITSLNAQNKKLITQLSEARREAEEREEKYTADLQYIHEEMQEFSTLVDEVRSLRAALQQMESNLAGERELRKKCELQYRESTREAEEVLIREREENQKKLKRYKKLYEEAEAAGREATNEAKLLQEELQQLTVNHATLTVTFEVNEQRIADMSEEQAHLRASLQAAREETVILRASLERLRNKEYLEAEDEENCEDETELTFHAHFHTEAERSMYGTRKQLESMVATLERRLSDSEGREQMLSAERERLRTQLQQLSVSARKELLEQQQIADERAAVQRVHIQQLQRELDEKQQQQEEAEERAQAALLRAQEQFREACSELQQVKEERATAAGEESRRHVLFEKQIAKVLQALQNKLSRRNVECRMLKQQIKLNEEQNRKRLETNVSEPVRQDRRPPVQNVKDGSRVTRPARLPLHNTVVKQEVLLAAAQPTALQEQRADAHTARFTAPQSPACEYNCIEARLNEALARTTELEEQLQAKRRKYCAMVKDRKMLMERVEKQQQKQQRQIATLEDMQRETLRKLESTHRRRMSSAFAAAAEGNKRQQWVIQRGVARVVAELVEFIHELESYATVVGDRYVTRAASQNTKEKNHRVRLTYDSPPQDALSERENILRAACDDITRNFLGVNGGWEALCQSNSFTCSDISASFSFGKAIPQAMRQRVRCRIADYLKSQLLGTNSSRTGTGVTTTPGEMHKRSIGGGGNNKRTMNLSFGLHGEVEEERWLHGEPYAGAHGRSNRNLGTVPGSSSGESLIDVLMECVRYIFQA</sequence>
<dbReference type="EMBL" id="CZPT02000448">
    <property type="protein sequence ID" value="SCU65880.1"/>
    <property type="molecule type" value="Genomic_DNA"/>
</dbReference>
<keyword evidence="4" id="KW-1185">Reference proteome</keyword>
<keyword evidence="1" id="KW-0175">Coiled coil</keyword>
<gene>
    <name evidence="3" type="ORF">TEOVI_000553600</name>
</gene>
<reference evidence="3" key="1">
    <citation type="submission" date="2016-09" db="EMBL/GenBank/DDBJ databases">
        <authorList>
            <person name="Hebert L."/>
            <person name="Moumen B."/>
        </authorList>
    </citation>
    <scope>NUCLEOTIDE SEQUENCE [LARGE SCALE GENOMIC DNA]</scope>
    <source>
        <strain evidence="3">OVI</strain>
    </source>
</reference>
<accession>A0A1G4I243</accession>
<dbReference type="GeneID" id="92379476"/>
<feature type="coiled-coil region" evidence="1">
    <location>
        <begin position="669"/>
        <end position="731"/>
    </location>
</feature>